<proteinExistence type="predicted"/>
<accession>A0ABV0XRJ4</accession>
<keyword evidence="3" id="KW-1185">Reference proteome</keyword>
<protein>
    <submittedName>
        <fullName evidence="2">Beta-galactoside alpha-2,6-sialyltransferase 2</fullName>
    </submittedName>
</protein>
<dbReference type="EMBL" id="JAHRIP010010807">
    <property type="protein sequence ID" value="MEQ2284109.1"/>
    <property type="molecule type" value="Genomic_DNA"/>
</dbReference>
<evidence type="ECO:0000313" key="3">
    <source>
        <dbReference type="Proteomes" id="UP001469553"/>
    </source>
</evidence>
<comment type="caution">
    <text evidence="2">The sequence shown here is derived from an EMBL/GenBank/DDBJ whole genome shotgun (WGS) entry which is preliminary data.</text>
</comment>
<gene>
    <name evidence="2" type="primary">ST6GAL2_2</name>
    <name evidence="2" type="ORF">AMECASPLE_018186</name>
</gene>
<evidence type="ECO:0000313" key="2">
    <source>
        <dbReference type="EMBL" id="MEQ2284109.1"/>
    </source>
</evidence>
<organism evidence="2 3">
    <name type="scientific">Ameca splendens</name>
    <dbReference type="NCBI Taxonomy" id="208324"/>
    <lineage>
        <taxon>Eukaryota</taxon>
        <taxon>Metazoa</taxon>
        <taxon>Chordata</taxon>
        <taxon>Craniata</taxon>
        <taxon>Vertebrata</taxon>
        <taxon>Euteleostomi</taxon>
        <taxon>Actinopterygii</taxon>
        <taxon>Neopterygii</taxon>
        <taxon>Teleostei</taxon>
        <taxon>Neoteleostei</taxon>
        <taxon>Acanthomorphata</taxon>
        <taxon>Ovalentaria</taxon>
        <taxon>Atherinomorphae</taxon>
        <taxon>Cyprinodontiformes</taxon>
        <taxon>Goodeidae</taxon>
        <taxon>Ameca</taxon>
    </lineage>
</organism>
<evidence type="ECO:0000256" key="1">
    <source>
        <dbReference type="ARBA" id="ARBA00023157"/>
    </source>
</evidence>
<sequence>MKSSMKQWRRLLLVAMLAWVLVFLALLSHFLDARVDEPLTSAGSLLSQHPDTRRLASIQASNQQHAIFGLRPELALQLTTTYLRDEAGPEPSTSFITPETSMEVSQGPYVTYGSQETSRQDNLDPQSLAAWSSFGTENVGSHSDPAVQSRERMYQNHVSTTQYHGGEDEEDDRENEDLNLGKKIRTAVERRTSGESTDLEDYYFSKSASVVQRLWKGRVSADILSPRLQRAMKDYVSANKHHVSYNGHRKGSQSAKELLCQMKAQAQLKTVDGLEEPFSSLGWADIVPSLHLEQLNREQDRSGFKSCAVVTSAGAILRSRLGKEIGKCVDVKWCPAAIVWWIEGATPNPRAKRIMLAQQVIQ</sequence>
<name>A0ABV0XRJ4_9TELE</name>
<dbReference type="InterPro" id="IPR038578">
    <property type="entry name" value="GT29-like_sf"/>
</dbReference>
<dbReference type="Gene3D" id="3.90.1480.20">
    <property type="entry name" value="Glycosyl transferase family 29"/>
    <property type="match status" value="1"/>
</dbReference>
<dbReference type="Proteomes" id="UP001469553">
    <property type="component" value="Unassembled WGS sequence"/>
</dbReference>
<dbReference type="PANTHER" id="PTHR46059">
    <property type="entry name" value="BETA-GALACTOSIDE ALPHA-2,6-SIALYLTRANSFERASE"/>
    <property type="match status" value="1"/>
</dbReference>
<keyword evidence="1" id="KW-1015">Disulfide bond</keyword>
<dbReference type="PANTHER" id="PTHR46059:SF3">
    <property type="entry name" value="BETA-GALACTOSIDE ALPHA-2,6-SIALYLTRANSFERASE 2"/>
    <property type="match status" value="1"/>
</dbReference>
<reference evidence="2 3" key="1">
    <citation type="submission" date="2021-06" db="EMBL/GenBank/DDBJ databases">
        <authorList>
            <person name="Palmer J.M."/>
        </authorList>
    </citation>
    <scope>NUCLEOTIDE SEQUENCE [LARGE SCALE GENOMIC DNA]</scope>
    <source>
        <strain evidence="2 3">AS_MEX2019</strain>
        <tissue evidence="2">Muscle</tissue>
    </source>
</reference>